<protein>
    <recommendedName>
        <fullName evidence="2">BTB domain-containing protein</fullName>
    </recommendedName>
</protein>
<dbReference type="EMBL" id="QKKF02018223">
    <property type="protein sequence ID" value="RZF40536.1"/>
    <property type="molecule type" value="Genomic_DNA"/>
</dbReference>
<dbReference type="InterPro" id="IPR000210">
    <property type="entry name" value="BTB/POZ_dom"/>
</dbReference>
<name>A0A482X4K6_LAOST</name>
<dbReference type="SMART" id="SM00225">
    <property type="entry name" value="BTB"/>
    <property type="match status" value="1"/>
</dbReference>
<dbReference type="FunCoup" id="A0A482X4K6">
    <property type="interactions" value="46"/>
</dbReference>
<evidence type="ECO:0000256" key="1">
    <source>
        <dbReference type="SAM" id="MobiDB-lite"/>
    </source>
</evidence>
<organism evidence="3 4">
    <name type="scientific">Laodelphax striatellus</name>
    <name type="common">Small brown planthopper</name>
    <name type="synonym">Delphax striatella</name>
    <dbReference type="NCBI Taxonomy" id="195883"/>
    <lineage>
        <taxon>Eukaryota</taxon>
        <taxon>Metazoa</taxon>
        <taxon>Ecdysozoa</taxon>
        <taxon>Arthropoda</taxon>
        <taxon>Hexapoda</taxon>
        <taxon>Insecta</taxon>
        <taxon>Pterygota</taxon>
        <taxon>Neoptera</taxon>
        <taxon>Paraneoptera</taxon>
        <taxon>Hemiptera</taxon>
        <taxon>Auchenorrhyncha</taxon>
        <taxon>Fulgoroidea</taxon>
        <taxon>Delphacidae</taxon>
        <taxon>Criomorphinae</taxon>
        <taxon>Laodelphax</taxon>
    </lineage>
</organism>
<dbReference type="AlphaFoldDB" id="A0A482X4K6"/>
<dbReference type="InterPro" id="IPR037189">
    <property type="entry name" value="HBS1-like_N_sf"/>
</dbReference>
<dbReference type="PANTHER" id="PTHR24413">
    <property type="entry name" value="SPECKLE-TYPE POZ PROTEIN"/>
    <property type="match status" value="1"/>
</dbReference>
<dbReference type="STRING" id="195883.A0A482X4K6"/>
<comment type="caution">
    <text evidence="3">The sequence shown here is derived from an EMBL/GenBank/DDBJ whole genome shotgun (WGS) entry which is preliminary data.</text>
</comment>
<dbReference type="SMR" id="A0A482X4K6"/>
<dbReference type="CDD" id="cd18186">
    <property type="entry name" value="BTB_POZ_ZBTB_KLHL-like"/>
    <property type="match status" value="1"/>
</dbReference>
<accession>A0A482X4K6</accession>
<dbReference type="SUPFAM" id="SSF54695">
    <property type="entry name" value="POZ domain"/>
    <property type="match status" value="1"/>
</dbReference>
<gene>
    <name evidence="3" type="ORF">LSTR_LSTR000415</name>
</gene>
<proteinExistence type="predicted"/>
<dbReference type="InterPro" id="IPR011333">
    <property type="entry name" value="SKP1/BTB/POZ_sf"/>
</dbReference>
<dbReference type="Gene3D" id="3.30.710.10">
    <property type="entry name" value="Potassium Channel Kv1.1, Chain A"/>
    <property type="match status" value="2"/>
</dbReference>
<feature type="compositionally biased region" description="Low complexity" evidence="1">
    <location>
        <begin position="619"/>
        <end position="631"/>
    </location>
</feature>
<feature type="compositionally biased region" description="Pro residues" evidence="1">
    <location>
        <begin position="539"/>
        <end position="555"/>
    </location>
</feature>
<dbReference type="OrthoDB" id="6600215at2759"/>
<dbReference type="Proteomes" id="UP000291343">
    <property type="component" value="Unassembled WGS sequence"/>
</dbReference>
<dbReference type="SUPFAM" id="SSF109732">
    <property type="entry name" value="HBS1-like domain"/>
    <property type="match status" value="1"/>
</dbReference>
<feature type="domain" description="BTB" evidence="2">
    <location>
        <begin position="648"/>
        <end position="704"/>
    </location>
</feature>
<evidence type="ECO:0000313" key="3">
    <source>
        <dbReference type="EMBL" id="RZF40536.1"/>
    </source>
</evidence>
<feature type="region of interest" description="Disordered" evidence="1">
    <location>
        <begin position="610"/>
        <end position="644"/>
    </location>
</feature>
<reference evidence="3 4" key="1">
    <citation type="journal article" date="2017" name="Gigascience">
        <title>Genome sequence of the small brown planthopper, Laodelphax striatellus.</title>
        <authorList>
            <person name="Zhu J."/>
            <person name="Jiang F."/>
            <person name="Wang X."/>
            <person name="Yang P."/>
            <person name="Bao Y."/>
            <person name="Zhao W."/>
            <person name="Wang W."/>
            <person name="Lu H."/>
            <person name="Wang Q."/>
            <person name="Cui N."/>
            <person name="Li J."/>
            <person name="Chen X."/>
            <person name="Luo L."/>
            <person name="Yu J."/>
            <person name="Kang L."/>
            <person name="Cui F."/>
        </authorList>
    </citation>
    <scope>NUCLEOTIDE SEQUENCE [LARGE SCALE GENOMIC DNA]</scope>
    <source>
        <strain evidence="3">Lst14</strain>
    </source>
</reference>
<dbReference type="Pfam" id="PF00651">
    <property type="entry name" value="BTB"/>
    <property type="match status" value="1"/>
</dbReference>
<keyword evidence="4" id="KW-1185">Reference proteome</keyword>
<dbReference type="InParanoid" id="A0A482X4K6"/>
<feature type="region of interest" description="Disordered" evidence="1">
    <location>
        <begin position="534"/>
        <end position="564"/>
    </location>
</feature>
<sequence length="882" mass="98253">MAAHFFVGTWEIVECKPAFSVPGNHVDKSLLEGTVMKLDENGDVTWTMNQDAEDLPLFASDTYDISYDQSNDLVVHFGACGGHVIEFQVTKMDSKFMQMSEIEGWCTLQCKLVNTAELNQISEAPFSLLPALEDGYFSDLTITASNSKKFDVHTCILKLMAPDIDWSQDPPPLSGLPEDVLGTILHYLYAECLPGGLTEKTARQCITAVNSYPDFAPFVSLCLHYLRNSSLKQQVMNLVNDMHTCASQIIQHFSVKHSPPTSESLNNNPAKLCFVVRQTIQEAAVAGVKLLVLCDLFSKRKSELTSEQRHEIIRYAKSRLPVFMSQLRRFLVSLKSTFSCLSPTQSQEIATYLVPEIEKIFDIISNLGLELKSALEQIASVTFKEGHASTKRRLIMSLKELLHFRDLNRLKNILQRHKHSLYQLQERKERFNEMTNVNKVRIVSRSLEQLIEEIPIFLVRLEEITAALDDKLGWRDFKFCFKVGSSKVHDFVQRLVGHKSTLAPIVSQLCDLVARDSFSQSLVSLGLLDRVPPAAAAASPPPLTPPPPPPPPPHHPSSAHSTPKHSLCKLNLVDSLCEPPLSSSSRLSKAALELLKSGVETDMVFEIRPSQDAQDSAVSSPSTEQAASAASSPPPPPPPPEESPLFSLKAHRLIVAARCDWFRRALLSGMREAIDRKIVIIDTSPKLFTILVEYLYSGQLESAHGLSTDQLVDLLYAADRYEVDSLKTACEQGLSSLIDNDTVLDFLSLGDQFNAKLLKSSCLNFISLHPDIMDSELFEELPQNLQTEIYDLMIWGNRRKSEKMNAQQNAGLSQLTNDMTTNLRVSHSNSVQDVPHDSARLEACLTELTGVIGNLATRTELVQLALAADYDLNRALNFFFSS</sequence>
<dbReference type="PROSITE" id="PS50097">
    <property type="entry name" value="BTB"/>
    <property type="match status" value="1"/>
</dbReference>
<feature type="compositionally biased region" description="Pro residues" evidence="1">
    <location>
        <begin position="632"/>
        <end position="642"/>
    </location>
</feature>
<evidence type="ECO:0000313" key="4">
    <source>
        <dbReference type="Proteomes" id="UP000291343"/>
    </source>
</evidence>
<evidence type="ECO:0000259" key="2">
    <source>
        <dbReference type="PROSITE" id="PS50097"/>
    </source>
</evidence>
<dbReference type="Gene3D" id="1.10.8.10">
    <property type="entry name" value="DNA helicase RuvA subunit, C-terminal domain"/>
    <property type="match status" value="1"/>
</dbReference>